<feature type="transmembrane region" description="Helical" evidence="8">
    <location>
        <begin position="230"/>
        <end position="248"/>
    </location>
</feature>
<reference evidence="9" key="1">
    <citation type="submission" date="2022-01" db="EMBL/GenBank/DDBJ databases">
        <authorList>
            <person name="King R."/>
        </authorList>
    </citation>
    <scope>NUCLEOTIDE SEQUENCE</scope>
</reference>
<feature type="transmembrane region" description="Helical" evidence="8">
    <location>
        <begin position="255"/>
        <end position="275"/>
    </location>
</feature>
<dbReference type="GO" id="GO:0005789">
    <property type="term" value="C:endoplasmic reticulum membrane"/>
    <property type="evidence" value="ECO:0007669"/>
    <property type="project" value="TreeGrafter"/>
</dbReference>
<evidence type="ECO:0000256" key="1">
    <source>
        <dbReference type="ARBA" id="ARBA00004127"/>
    </source>
</evidence>
<dbReference type="Pfam" id="PF04080">
    <property type="entry name" value="Per1"/>
    <property type="match status" value="1"/>
</dbReference>
<keyword evidence="5 8" id="KW-0732">Signal</keyword>
<organism evidence="9 10">
    <name type="scientific">Psylliodes chrysocephalus</name>
    <dbReference type="NCBI Taxonomy" id="3402493"/>
    <lineage>
        <taxon>Eukaryota</taxon>
        <taxon>Metazoa</taxon>
        <taxon>Ecdysozoa</taxon>
        <taxon>Arthropoda</taxon>
        <taxon>Hexapoda</taxon>
        <taxon>Insecta</taxon>
        <taxon>Pterygota</taxon>
        <taxon>Neoptera</taxon>
        <taxon>Endopterygota</taxon>
        <taxon>Coleoptera</taxon>
        <taxon>Polyphaga</taxon>
        <taxon>Cucujiformia</taxon>
        <taxon>Chrysomeloidea</taxon>
        <taxon>Chrysomelidae</taxon>
        <taxon>Galerucinae</taxon>
        <taxon>Alticini</taxon>
        <taxon>Psylliodes</taxon>
    </lineage>
</organism>
<feature type="transmembrane region" description="Helical" evidence="8">
    <location>
        <begin position="139"/>
        <end position="157"/>
    </location>
</feature>
<keyword evidence="8" id="KW-0333">Golgi apparatus</keyword>
<keyword evidence="7 8" id="KW-0472">Membrane</keyword>
<name>A0A9P0D5M2_9CUCU</name>
<evidence type="ECO:0000256" key="3">
    <source>
        <dbReference type="ARBA" id="ARBA00022502"/>
    </source>
</evidence>
<evidence type="ECO:0000256" key="5">
    <source>
        <dbReference type="ARBA" id="ARBA00022729"/>
    </source>
</evidence>
<protein>
    <recommendedName>
        <fullName evidence="8">Post-GPI attachment to proteins factor 3</fullName>
    </recommendedName>
</protein>
<evidence type="ECO:0000256" key="4">
    <source>
        <dbReference type="ARBA" id="ARBA00022692"/>
    </source>
</evidence>
<dbReference type="EMBL" id="OV651817">
    <property type="protein sequence ID" value="CAH1110919.1"/>
    <property type="molecule type" value="Genomic_DNA"/>
</dbReference>
<dbReference type="InterPro" id="IPR007217">
    <property type="entry name" value="Per1-like"/>
</dbReference>
<feature type="transmembrane region" description="Helical" evidence="8">
    <location>
        <begin position="287"/>
        <end position="306"/>
    </location>
</feature>
<evidence type="ECO:0000313" key="10">
    <source>
        <dbReference type="Proteomes" id="UP001153636"/>
    </source>
</evidence>
<sequence>MYLKIIQLSLLITGIFSKLAYASAGDHSPYYQRCVERCDLINCTEDGKEFKEDRQPLILKVTLWNCNHECKYECMWRTVEAFHDRNWRTPQFYGKWPFIRLFGMQEPASVIFSLLNAYVHIKMMRKFREKVRPNSPLVWLWNVFFIVSVHAWFWSAVFHYRDFLFTEILDYTCAFSLILMNCYLMSIRLLHEKVSKYILTGITIVFLLFLMSHVAYLSTGKIDYGYNMELNISVATFSALCWFAWCFYNRKRQKYVWKCAIYLALSGMTLLLELLDRPPYFYTFDYHSLWHLSTAPLIIFVYSFAIDDCKYLRQKKIDADAKKMP</sequence>
<keyword evidence="6 8" id="KW-1133">Transmembrane helix</keyword>
<dbReference type="GO" id="GO:0006506">
    <property type="term" value="P:GPI anchor biosynthetic process"/>
    <property type="evidence" value="ECO:0007669"/>
    <property type="project" value="UniProtKB-KW"/>
</dbReference>
<feature type="transmembrane region" description="Helical" evidence="8">
    <location>
        <begin position="197"/>
        <end position="218"/>
    </location>
</feature>
<dbReference type="Proteomes" id="UP001153636">
    <property type="component" value="Chromosome 5"/>
</dbReference>
<comment type="similarity">
    <text evidence="2 8">Belongs to the PGAP3 family.</text>
</comment>
<evidence type="ECO:0000256" key="8">
    <source>
        <dbReference type="RuleBase" id="RU365066"/>
    </source>
</evidence>
<feature type="signal peptide" evidence="8">
    <location>
        <begin position="1"/>
        <end position="22"/>
    </location>
</feature>
<evidence type="ECO:0000313" key="9">
    <source>
        <dbReference type="EMBL" id="CAH1110919.1"/>
    </source>
</evidence>
<dbReference type="OrthoDB" id="419770at2759"/>
<comment type="subcellular location">
    <subcellularLocation>
        <location evidence="1">Endomembrane system</location>
        <topology evidence="1">Multi-pass membrane protein</topology>
    </subcellularLocation>
    <subcellularLocation>
        <location evidence="8">Golgi apparatus membrane</location>
        <topology evidence="8">Multi-pass membrane protein</topology>
    </subcellularLocation>
</comment>
<proteinExistence type="inferred from homology"/>
<comment type="function">
    <text evidence="8">Involved in the lipid remodeling steps of GPI-anchor maturation.</text>
</comment>
<keyword evidence="3 8" id="KW-0337">GPI-anchor biosynthesis</keyword>
<dbReference type="PANTHER" id="PTHR13148:SF0">
    <property type="entry name" value="POST-GPI ATTACHMENT TO PROTEINS FACTOR 3"/>
    <property type="match status" value="1"/>
</dbReference>
<accession>A0A9P0D5M2</accession>
<evidence type="ECO:0000256" key="7">
    <source>
        <dbReference type="ARBA" id="ARBA00023136"/>
    </source>
</evidence>
<feature type="transmembrane region" description="Helical" evidence="8">
    <location>
        <begin position="98"/>
        <end position="119"/>
    </location>
</feature>
<keyword evidence="10" id="KW-1185">Reference proteome</keyword>
<feature type="chain" id="PRO_5040534775" description="Post-GPI attachment to proteins factor 3" evidence="8">
    <location>
        <begin position="23"/>
        <end position="325"/>
    </location>
</feature>
<dbReference type="PANTHER" id="PTHR13148">
    <property type="entry name" value="PER1-RELATED"/>
    <property type="match status" value="1"/>
</dbReference>
<feature type="transmembrane region" description="Helical" evidence="8">
    <location>
        <begin position="163"/>
        <end position="185"/>
    </location>
</feature>
<evidence type="ECO:0000256" key="2">
    <source>
        <dbReference type="ARBA" id="ARBA00006387"/>
    </source>
</evidence>
<evidence type="ECO:0000256" key="6">
    <source>
        <dbReference type="ARBA" id="ARBA00022989"/>
    </source>
</evidence>
<dbReference type="AlphaFoldDB" id="A0A9P0D5M2"/>
<gene>
    <name evidence="9" type="ORF">PSYICH_LOCUS11714</name>
</gene>
<dbReference type="GO" id="GO:0000139">
    <property type="term" value="C:Golgi membrane"/>
    <property type="evidence" value="ECO:0007669"/>
    <property type="project" value="UniProtKB-SubCell"/>
</dbReference>
<dbReference type="GO" id="GO:0016788">
    <property type="term" value="F:hydrolase activity, acting on ester bonds"/>
    <property type="evidence" value="ECO:0007669"/>
    <property type="project" value="TreeGrafter"/>
</dbReference>
<keyword evidence="4 8" id="KW-0812">Transmembrane</keyword>